<sequence>MIRWYFMNDMYADIIEFYTCMRSKGLTLIDNVVFSIVLKACSELCDIDEGRKLHCHIVKGGNPDSFVLSGLVDMNVVCWTSMIVGYVHNDCAEEGLVLFSRMRDALIEGNEYTLVSVVTACAKLRILHQGKWVHGYIIKNGIELNPYLDTALVDMYMKCGIISEARVIFDELSAADVVTWTTMIVGYSQSGYPEEALKLFTDKKWKGALPNSITLSSVLSACTQLNNLNLGKSVHSLRMKLGFYDATVTSALVDMYAKCGAIENARYLFEIFSHDDVIAWNSLISAYLSNGSANEGLMLFHRLRCEHLQPDEFTMASVLSICASLGNHRVGSSFHAFTIKEGLLSSNLYVGTALVNMYARSGDAKSACVVFGETTSRNAVMWNSMIGGYAVQGDCRNTITLLNDMIRESFEPNDIIFARAGRLKEALDFIDKMPIKPDSSLFGAFLHGCGIHNRFDLGEVAVRKMMELHPHHDA</sequence>
<keyword evidence="1" id="KW-0677">Repeat</keyword>
<dbReference type="NCBIfam" id="TIGR00756">
    <property type="entry name" value="PPR"/>
    <property type="match status" value="4"/>
</dbReference>
<evidence type="ECO:0000256" key="1">
    <source>
        <dbReference type="ARBA" id="ARBA00022737"/>
    </source>
</evidence>
<proteinExistence type="predicted"/>
<dbReference type="AlphaFoldDB" id="A0AAE1SM59"/>
<feature type="repeat" description="PPR" evidence="2">
    <location>
        <begin position="276"/>
        <end position="310"/>
    </location>
</feature>
<feature type="repeat" description="PPR" evidence="2">
    <location>
        <begin position="176"/>
        <end position="210"/>
    </location>
</feature>
<evidence type="ECO:0000256" key="2">
    <source>
        <dbReference type="PROSITE-ProRule" id="PRU00708"/>
    </source>
</evidence>
<accession>A0AAE1SM59</accession>
<protein>
    <recommendedName>
        <fullName evidence="5">Pentatricopeptide repeat-containing protein</fullName>
    </recommendedName>
</protein>
<dbReference type="InterPro" id="IPR002885">
    <property type="entry name" value="PPR_rpt"/>
</dbReference>
<dbReference type="InterPro" id="IPR046960">
    <property type="entry name" value="PPR_At4g14850-like_plant"/>
</dbReference>
<dbReference type="Pfam" id="PF13041">
    <property type="entry name" value="PPR_2"/>
    <property type="match status" value="2"/>
</dbReference>
<dbReference type="FunFam" id="1.25.40.10:FF:000309">
    <property type="entry name" value="Pentatricopeptide repeat-containing protein, chloroplastic"/>
    <property type="match status" value="1"/>
</dbReference>
<dbReference type="PANTHER" id="PTHR47926:SF347">
    <property type="entry name" value="PENTATRICOPEPTIDE REPEAT-CONTAINING PROTEIN"/>
    <property type="match status" value="1"/>
</dbReference>
<dbReference type="Gene3D" id="1.25.40.10">
    <property type="entry name" value="Tetratricopeptide repeat domain"/>
    <property type="match status" value="5"/>
</dbReference>
<evidence type="ECO:0000313" key="3">
    <source>
        <dbReference type="EMBL" id="KAK4373244.1"/>
    </source>
</evidence>
<gene>
    <name evidence="3" type="ORF">RND71_008628</name>
</gene>
<dbReference type="GO" id="GO:0009451">
    <property type="term" value="P:RNA modification"/>
    <property type="evidence" value="ECO:0007669"/>
    <property type="project" value="InterPro"/>
</dbReference>
<dbReference type="Pfam" id="PF01535">
    <property type="entry name" value="PPR"/>
    <property type="match status" value="3"/>
</dbReference>
<dbReference type="Proteomes" id="UP001291623">
    <property type="component" value="Unassembled WGS sequence"/>
</dbReference>
<reference evidence="3" key="1">
    <citation type="submission" date="2023-12" db="EMBL/GenBank/DDBJ databases">
        <title>Genome assembly of Anisodus tanguticus.</title>
        <authorList>
            <person name="Wang Y.-J."/>
        </authorList>
    </citation>
    <scope>NUCLEOTIDE SEQUENCE</scope>
    <source>
        <strain evidence="3">KB-2021</strain>
        <tissue evidence="3">Leaf</tissue>
    </source>
</reference>
<organism evidence="3 4">
    <name type="scientific">Anisodus tanguticus</name>
    <dbReference type="NCBI Taxonomy" id="243964"/>
    <lineage>
        <taxon>Eukaryota</taxon>
        <taxon>Viridiplantae</taxon>
        <taxon>Streptophyta</taxon>
        <taxon>Embryophyta</taxon>
        <taxon>Tracheophyta</taxon>
        <taxon>Spermatophyta</taxon>
        <taxon>Magnoliopsida</taxon>
        <taxon>eudicotyledons</taxon>
        <taxon>Gunneridae</taxon>
        <taxon>Pentapetalae</taxon>
        <taxon>asterids</taxon>
        <taxon>lamiids</taxon>
        <taxon>Solanales</taxon>
        <taxon>Solanaceae</taxon>
        <taxon>Solanoideae</taxon>
        <taxon>Hyoscyameae</taxon>
        <taxon>Anisodus</taxon>
    </lineage>
</organism>
<dbReference type="EMBL" id="JAVYJV010000004">
    <property type="protein sequence ID" value="KAK4373244.1"/>
    <property type="molecule type" value="Genomic_DNA"/>
</dbReference>
<dbReference type="InterPro" id="IPR011990">
    <property type="entry name" value="TPR-like_helical_dom_sf"/>
</dbReference>
<name>A0AAE1SM59_9SOLA</name>
<evidence type="ECO:0000313" key="4">
    <source>
        <dbReference type="Proteomes" id="UP001291623"/>
    </source>
</evidence>
<dbReference type="PROSITE" id="PS51375">
    <property type="entry name" value="PPR"/>
    <property type="match status" value="3"/>
</dbReference>
<dbReference type="PANTHER" id="PTHR47926">
    <property type="entry name" value="PENTATRICOPEPTIDE REPEAT-CONTAINING PROTEIN"/>
    <property type="match status" value="1"/>
</dbReference>
<evidence type="ECO:0008006" key="5">
    <source>
        <dbReference type="Google" id="ProtNLM"/>
    </source>
</evidence>
<keyword evidence="4" id="KW-1185">Reference proteome</keyword>
<comment type="caution">
    <text evidence="3">The sequence shown here is derived from an EMBL/GenBank/DDBJ whole genome shotgun (WGS) entry which is preliminary data.</text>
</comment>
<dbReference type="FunFam" id="1.25.40.10:FF:000073">
    <property type="entry name" value="Pentatricopeptide repeat-containing protein chloroplastic"/>
    <property type="match status" value="1"/>
</dbReference>
<dbReference type="GO" id="GO:0003723">
    <property type="term" value="F:RNA binding"/>
    <property type="evidence" value="ECO:0007669"/>
    <property type="project" value="InterPro"/>
</dbReference>
<feature type="repeat" description="PPR" evidence="2">
    <location>
        <begin position="378"/>
        <end position="412"/>
    </location>
</feature>